<reference evidence="5 6" key="1">
    <citation type="submission" date="2022-05" db="EMBL/GenBank/DDBJ databases">
        <authorList>
            <consortium name="Genoscope - CEA"/>
            <person name="William W."/>
        </authorList>
    </citation>
    <scope>NUCLEOTIDE SEQUENCE [LARGE SCALE GENOMIC DNA]</scope>
</reference>
<dbReference type="Pfam" id="PF10058">
    <property type="entry name" value="Zn_ribbon_10"/>
    <property type="match status" value="1"/>
</dbReference>
<keyword evidence="2" id="KW-0863">Zinc-finger</keyword>
<protein>
    <recommendedName>
        <fullName evidence="2">Endoplasmic reticulum junction formation protein lunapark</fullName>
    </recommendedName>
</protein>
<evidence type="ECO:0000313" key="6">
    <source>
        <dbReference type="Proteomes" id="UP001159427"/>
    </source>
</evidence>
<evidence type="ECO:0000256" key="3">
    <source>
        <dbReference type="SAM" id="MobiDB-lite"/>
    </source>
</evidence>
<dbReference type="PANTHER" id="PTHR22166:SF12">
    <property type="entry name" value="ENDOPLASMIC RETICULUM JUNCTION FORMATION PROTEIN LUNAPARK"/>
    <property type="match status" value="1"/>
</dbReference>
<comment type="subcellular location">
    <subcellularLocation>
        <location evidence="2">Endoplasmic reticulum membrane</location>
        <topology evidence="2">Multi-pass membrane protein</topology>
    </subcellularLocation>
</comment>
<evidence type="ECO:0000259" key="4">
    <source>
        <dbReference type="Pfam" id="PF10058"/>
    </source>
</evidence>
<feature type="non-terminal residue" evidence="5">
    <location>
        <position position="104"/>
    </location>
</feature>
<evidence type="ECO:0000256" key="2">
    <source>
        <dbReference type="RuleBase" id="RU367073"/>
    </source>
</evidence>
<evidence type="ECO:0000256" key="1">
    <source>
        <dbReference type="ARBA" id="ARBA00009940"/>
    </source>
</evidence>
<sequence>MFLQVIEYLVGDGPNNRYALICKQCCSHNGMALKDEFEFTAFRCCYCHHLNPARKQRPTAPKLDYDTWTPPRQVSGVGAGAGVRHRKPTNSVQAMLEKNGENVT</sequence>
<comment type="similarity">
    <text evidence="1 2">Belongs to the lunapark family.</text>
</comment>
<accession>A0ABN8SZY5</accession>
<organism evidence="5 6">
    <name type="scientific">Porites evermanni</name>
    <dbReference type="NCBI Taxonomy" id="104178"/>
    <lineage>
        <taxon>Eukaryota</taxon>
        <taxon>Metazoa</taxon>
        <taxon>Cnidaria</taxon>
        <taxon>Anthozoa</taxon>
        <taxon>Hexacorallia</taxon>
        <taxon>Scleractinia</taxon>
        <taxon>Fungiina</taxon>
        <taxon>Poritidae</taxon>
        <taxon>Porites</taxon>
    </lineage>
</organism>
<dbReference type="InterPro" id="IPR040115">
    <property type="entry name" value="Lnp"/>
</dbReference>
<comment type="function">
    <text evidence="2">Plays a role in determining ER morphology.</text>
</comment>
<comment type="domain">
    <text evidence="2">The C4-type zinc finger motif is necessary both for its ER three-way tubular junction localization and formation.</text>
</comment>
<dbReference type="Proteomes" id="UP001159427">
    <property type="component" value="Unassembled WGS sequence"/>
</dbReference>
<keyword evidence="2" id="KW-0862">Zinc</keyword>
<feature type="domain" description="Lunapark zinc ribbon" evidence="4">
    <location>
        <begin position="2"/>
        <end position="51"/>
    </location>
</feature>
<dbReference type="PANTHER" id="PTHR22166">
    <property type="entry name" value="ENDOPLASMIC RETICULUM JUNCTION FORMATION PROTEIN LUNAPARK"/>
    <property type="match status" value="1"/>
</dbReference>
<keyword evidence="2" id="KW-0256">Endoplasmic reticulum</keyword>
<dbReference type="EMBL" id="CALNXI010004567">
    <property type="protein sequence ID" value="CAH3196076.1"/>
    <property type="molecule type" value="Genomic_DNA"/>
</dbReference>
<dbReference type="InterPro" id="IPR019273">
    <property type="entry name" value="Lunapark_Znf"/>
</dbReference>
<name>A0ABN8SZY5_9CNID</name>
<feature type="region of interest" description="Disordered" evidence="3">
    <location>
        <begin position="76"/>
        <end position="104"/>
    </location>
</feature>
<keyword evidence="6" id="KW-1185">Reference proteome</keyword>
<evidence type="ECO:0000313" key="5">
    <source>
        <dbReference type="EMBL" id="CAH3196076.1"/>
    </source>
</evidence>
<keyword evidence="2" id="KW-0479">Metal-binding</keyword>
<comment type="caution">
    <text evidence="5">The sequence shown here is derived from an EMBL/GenBank/DDBJ whole genome shotgun (WGS) entry which is preliminary data.</text>
</comment>
<proteinExistence type="inferred from homology"/>
<gene>
    <name evidence="5" type="ORF">PEVE_00031729</name>
</gene>